<reference evidence="9 12" key="3">
    <citation type="submission" date="2016-10" db="EMBL/GenBank/DDBJ databases">
        <title>Genome sequence of Nocardia seriolae strain EM150506, isolated from Anguila japonica.</title>
        <authorList>
            <person name="Han H.-J."/>
        </authorList>
    </citation>
    <scope>NUCLEOTIDE SEQUENCE [LARGE SCALE GENOMIC DNA]</scope>
    <source>
        <strain evidence="9 12">EM150506</strain>
    </source>
</reference>
<keyword evidence="3 7" id="KW-0812">Transmembrane</keyword>
<dbReference type="Proteomes" id="UP000037179">
    <property type="component" value="Unassembled WGS sequence"/>
</dbReference>
<reference evidence="11" key="1">
    <citation type="submission" date="2015-07" db="EMBL/GenBank/DDBJ databases">
        <title>Nocardia seriolae U-1 whole genome shotgun sequence.</title>
        <authorList>
            <person name="Imajoh M."/>
            <person name="Fukumoto Y."/>
            <person name="Sukeda M."/>
            <person name="Yamane J."/>
            <person name="Yamasaki K."/>
            <person name="Shimizu M."/>
            <person name="Ohnishi K."/>
            <person name="Oshima S."/>
        </authorList>
    </citation>
    <scope>NUCLEOTIDE SEQUENCE [LARGE SCALE GENOMIC DNA]</scope>
    <source>
        <strain evidence="11">U-1</strain>
    </source>
</reference>
<sequence length="430" mass="42690">MTNIPVSEESSTLAATAAPAPTRGAGAPPNAAASEDRAAAVPRAASEPNGLRRTLILALGTFAVGTDSFILAGFLPDLADSLRVSTATAGLAVTVFAAAYALGSPVLATFTARLPRRTLLVSALLVLALGNLGSALAPTFWALLATRVLAALGAAAFTPNAGAVASALVRPEARARALAVVIGGLTIATALGVPLGDLLGQWLGWRSALLGVALVCLMAASGVAAWVPPLPGNPYVPLGTRLAVLRNRSVAAVLPLTVLGMAAAYTVYAYAVPALGAMGIGATSTAWVLMLYGAGAVAGNLSSGYATDRWGATRVLTTGYVTMALALGVLGVLAATAARLPLLVSLPAIAWGAASWCQTPAQQHRLIAAAPHESGLVVALNASCIYFGIGAGTLLGGVTIGHGAAAAFGLAAALAVVALGYLRITAATAR</sequence>
<reference evidence="10 11" key="2">
    <citation type="journal article" date="2016" name="Genome Announc.">
        <title>Draft Genome Sequence of Erythromycin- and Oxytetracycline-Sensitive Nocardia seriolae Strain U-1 (NBRC 110359).</title>
        <authorList>
            <person name="Imajoh M."/>
            <person name="Sukeda M."/>
            <person name="Shimizu M."/>
            <person name="Yamane J."/>
            <person name="Ohnishi K."/>
            <person name="Oshima S."/>
        </authorList>
    </citation>
    <scope>NUCLEOTIDE SEQUENCE [LARGE SCALE GENOMIC DNA]</scope>
    <source>
        <strain evidence="10 11">U-1</strain>
    </source>
</reference>
<feature type="transmembrane region" description="Helical" evidence="7">
    <location>
        <begin position="315"/>
        <end position="334"/>
    </location>
</feature>
<dbReference type="GeneID" id="93374045"/>
<accession>A0A0B8N9H8</accession>
<protein>
    <submittedName>
        <fullName evidence="10">MFS transporter</fullName>
    </submittedName>
</protein>
<organism evidence="10 11">
    <name type="scientific">Nocardia seriolae</name>
    <dbReference type="NCBI Taxonomy" id="37332"/>
    <lineage>
        <taxon>Bacteria</taxon>
        <taxon>Bacillati</taxon>
        <taxon>Actinomycetota</taxon>
        <taxon>Actinomycetes</taxon>
        <taxon>Mycobacteriales</taxon>
        <taxon>Nocardiaceae</taxon>
        <taxon>Nocardia</taxon>
    </lineage>
</organism>
<feature type="transmembrane region" description="Helical" evidence="7">
    <location>
        <begin position="119"/>
        <end position="142"/>
    </location>
</feature>
<dbReference type="InterPro" id="IPR036259">
    <property type="entry name" value="MFS_trans_sf"/>
</dbReference>
<feature type="region of interest" description="Disordered" evidence="6">
    <location>
        <begin position="1"/>
        <end position="45"/>
    </location>
</feature>
<keyword evidence="11" id="KW-1185">Reference proteome</keyword>
<feature type="transmembrane region" description="Helical" evidence="7">
    <location>
        <begin position="249"/>
        <end position="268"/>
    </location>
</feature>
<dbReference type="InterPro" id="IPR020846">
    <property type="entry name" value="MFS_dom"/>
</dbReference>
<keyword evidence="4 7" id="KW-1133">Transmembrane helix</keyword>
<evidence type="ECO:0000256" key="7">
    <source>
        <dbReference type="SAM" id="Phobius"/>
    </source>
</evidence>
<feature type="transmembrane region" description="Helical" evidence="7">
    <location>
        <begin position="148"/>
        <end position="169"/>
    </location>
</feature>
<dbReference type="OrthoDB" id="3697899at2"/>
<evidence type="ECO:0000259" key="8">
    <source>
        <dbReference type="PROSITE" id="PS50850"/>
    </source>
</evidence>
<evidence type="ECO:0000256" key="2">
    <source>
        <dbReference type="ARBA" id="ARBA00022475"/>
    </source>
</evidence>
<evidence type="ECO:0000256" key="3">
    <source>
        <dbReference type="ARBA" id="ARBA00022692"/>
    </source>
</evidence>
<feature type="compositionally biased region" description="Polar residues" evidence="6">
    <location>
        <begin position="1"/>
        <end position="13"/>
    </location>
</feature>
<dbReference type="AlphaFoldDB" id="A0A0B8N9H8"/>
<dbReference type="GO" id="GO:0005886">
    <property type="term" value="C:plasma membrane"/>
    <property type="evidence" value="ECO:0007669"/>
    <property type="project" value="UniProtKB-SubCell"/>
</dbReference>
<keyword evidence="2" id="KW-1003">Cell membrane</keyword>
<comment type="subcellular location">
    <subcellularLocation>
        <location evidence="1">Cell membrane</location>
        <topology evidence="1">Multi-pass membrane protein</topology>
    </subcellularLocation>
</comment>
<feature type="transmembrane region" description="Helical" evidence="7">
    <location>
        <begin position="87"/>
        <end position="107"/>
    </location>
</feature>
<dbReference type="Proteomes" id="UP000180166">
    <property type="component" value="Chromosome"/>
</dbReference>
<feature type="transmembrane region" description="Helical" evidence="7">
    <location>
        <begin position="274"/>
        <end position="294"/>
    </location>
</feature>
<feature type="compositionally biased region" description="Low complexity" evidence="6">
    <location>
        <begin position="14"/>
        <end position="33"/>
    </location>
</feature>
<dbReference type="Pfam" id="PF07690">
    <property type="entry name" value="MFS_1"/>
    <property type="match status" value="1"/>
</dbReference>
<proteinExistence type="predicted"/>
<feature type="transmembrane region" description="Helical" evidence="7">
    <location>
        <begin position="378"/>
        <end position="398"/>
    </location>
</feature>
<evidence type="ECO:0000313" key="11">
    <source>
        <dbReference type="Proteomes" id="UP000037179"/>
    </source>
</evidence>
<dbReference type="EMBL" id="CP017839">
    <property type="protein sequence ID" value="APA99636.1"/>
    <property type="molecule type" value="Genomic_DNA"/>
</dbReference>
<dbReference type="GO" id="GO:0022857">
    <property type="term" value="F:transmembrane transporter activity"/>
    <property type="evidence" value="ECO:0007669"/>
    <property type="project" value="InterPro"/>
</dbReference>
<dbReference type="CDD" id="cd17324">
    <property type="entry name" value="MFS_NepI_like"/>
    <property type="match status" value="1"/>
</dbReference>
<dbReference type="PANTHER" id="PTHR43124">
    <property type="entry name" value="PURINE EFFLUX PUMP PBUE"/>
    <property type="match status" value="1"/>
</dbReference>
<dbReference type="PROSITE" id="PS50850">
    <property type="entry name" value="MFS"/>
    <property type="match status" value="1"/>
</dbReference>
<evidence type="ECO:0000313" key="12">
    <source>
        <dbReference type="Proteomes" id="UP000180166"/>
    </source>
</evidence>
<dbReference type="InterPro" id="IPR050189">
    <property type="entry name" value="MFS_Efflux_Transporters"/>
</dbReference>
<feature type="transmembrane region" description="Helical" evidence="7">
    <location>
        <begin position="176"/>
        <end position="196"/>
    </location>
</feature>
<dbReference type="InterPro" id="IPR011701">
    <property type="entry name" value="MFS"/>
</dbReference>
<evidence type="ECO:0000256" key="5">
    <source>
        <dbReference type="ARBA" id="ARBA00023136"/>
    </source>
</evidence>
<evidence type="ECO:0000313" key="10">
    <source>
        <dbReference type="EMBL" id="GAP30677.1"/>
    </source>
</evidence>
<evidence type="ECO:0000256" key="6">
    <source>
        <dbReference type="SAM" id="MobiDB-lite"/>
    </source>
</evidence>
<dbReference type="RefSeq" id="WP_081986113.1">
    <property type="nucleotide sequence ID" value="NZ_AP017900.1"/>
</dbReference>
<dbReference type="EMBL" id="BBYQ01000091">
    <property type="protein sequence ID" value="GAP30677.1"/>
    <property type="molecule type" value="Genomic_DNA"/>
</dbReference>
<dbReference type="Gene3D" id="1.20.1250.20">
    <property type="entry name" value="MFS general substrate transporter like domains"/>
    <property type="match status" value="1"/>
</dbReference>
<feature type="domain" description="Major facilitator superfamily (MFS) profile" evidence="8">
    <location>
        <begin position="53"/>
        <end position="430"/>
    </location>
</feature>
<feature type="transmembrane region" description="Helical" evidence="7">
    <location>
        <begin position="55"/>
        <end position="75"/>
    </location>
</feature>
<evidence type="ECO:0000256" key="4">
    <source>
        <dbReference type="ARBA" id="ARBA00022989"/>
    </source>
</evidence>
<dbReference type="PANTHER" id="PTHR43124:SF10">
    <property type="entry name" value="PURINE EFFLUX PUMP PBUE"/>
    <property type="match status" value="1"/>
</dbReference>
<feature type="transmembrane region" description="Helical" evidence="7">
    <location>
        <begin position="208"/>
        <end position="228"/>
    </location>
</feature>
<gene>
    <name evidence="9" type="ORF">NS506_05590</name>
    <name evidence="10" type="ORF">NSK11_contig00091-0010</name>
</gene>
<keyword evidence="5 7" id="KW-0472">Membrane</keyword>
<name>A0A0B8N9H8_9NOCA</name>
<evidence type="ECO:0000256" key="1">
    <source>
        <dbReference type="ARBA" id="ARBA00004651"/>
    </source>
</evidence>
<dbReference type="KEGG" id="nsr:NS506_05590"/>
<dbReference type="SUPFAM" id="SSF103473">
    <property type="entry name" value="MFS general substrate transporter"/>
    <property type="match status" value="1"/>
</dbReference>
<evidence type="ECO:0000313" key="9">
    <source>
        <dbReference type="EMBL" id="APA99636.1"/>
    </source>
</evidence>
<feature type="transmembrane region" description="Helical" evidence="7">
    <location>
        <begin position="404"/>
        <end position="424"/>
    </location>
</feature>